<keyword evidence="4" id="KW-0121">Carboxypeptidase</keyword>
<dbReference type="SUPFAM" id="SSF56601">
    <property type="entry name" value="beta-lactamase/transpeptidase-like"/>
    <property type="match status" value="1"/>
</dbReference>
<dbReference type="PANTHER" id="PTHR30023">
    <property type="entry name" value="D-ALANYL-D-ALANINE CARBOXYPEPTIDASE"/>
    <property type="match status" value="1"/>
</dbReference>
<evidence type="ECO:0000313" key="4">
    <source>
        <dbReference type="EMBL" id="RBP99811.1"/>
    </source>
</evidence>
<evidence type="ECO:0000313" key="5">
    <source>
        <dbReference type="Proteomes" id="UP000252345"/>
    </source>
</evidence>
<keyword evidence="2" id="KW-0378">Hydrolase</keyword>
<dbReference type="GO" id="GO:0004185">
    <property type="term" value="F:serine-type carboxypeptidase activity"/>
    <property type="evidence" value="ECO:0007669"/>
    <property type="project" value="InterPro"/>
</dbReference>
<gene>
    <name evidence="4" type="ORF">CRD59_01900</name>
</gene>
<dbReference type="PANTHER" id="PTHR30023:SF0">
    <property type="entry name" value="PENICILLIN-SENSITIVE CARBOXYPEPTIDASE A"/>
    <property type="match status" value="1"/>
</dbReference>
<comment type="caution">
    <text evidence="4">The sequence shown here is derived from an EMBL/GenBank/DDBJ whole genome shotgun (WGS) entry which is preliminary data.</text>
</comment>
<keyword evidence="5" id="KW-1185">Reference proteome</keyword>
<feature type="region of interest" description="Disordered" evidence="3">
    <location>
        <begin position="225"/>
        <end position="250"/>
    </location>
</feature>
<dbReference type="InterPro" id="IPR012338">
    <property type="entry name" value="Beta-lactam/transpept-like"/>
</dbReference>
<dbReference type="GO" id="GO:0006508">
    <property type="term" value="P:proteolysis"/>
    <property type="evidence" value="ECO:0007669"/>
    <property type="project" value="InterPro"/>
</dbReference>
<evidence type="ECO:0000256" key="3">
    <source>
        <dbReference type="SAM" id="MobiDB-lite"/>
    </source>
</evidence>
<dbReference type="InterPro" id="IPR000667">
    <property type="entry name" value="Peptidase_S13"/>
</dbReference>
<dbReference type="OrthoDB" id="56883at2"/>
<accession>A0A366KGJ7</accession>
<dbReference type="AlphaFoldDB" id="A0A366KGJ7"/>
<keyword evidence="4" id="KW-0645">Protease</keyword>
<dbReference type="PRINTS" id="PR00922">
    <property type="entry name" value="DADACBPTASE3"/>
</dbReference>
<reference evidence="4 5" key="1">
    <citation type="submission" date="2017-10" db="EMBL/GenBank/DDBJ databases">
        <title>Bifidobacterium xylocopum sp. nov. and Bifidobacterium aemilianum sp. nov., from the carpenter bee (Xylocopa violacea) digestive tract.</title>
        <authorList>
            <person name="Alberoni D."/>
            <person name="Baffoni L."/>
            <person name="Di Gioia D."/>
            <person name="Gaggia F."/>
            <person name="Biavati B."/>
        </authorList>
    </citation>
    <scope>NUCLEOTIDE SEQUENCE [LARGE SCALE GENOMIC DNA]</scope>
    <source>
        <strain evidence="4 5">XV2</strain>
    </source>
</reference>
<dbReference type="Proteomes" id="UP000252345">
    <property type="component" value="Unassembled WGS sequence"/>
</dbReference>
<dbReference type="Gene3D" id="3.40.710.10">
    <property type="entry name" value="DD-peptidase/beta-lactamase superfamily"/>
    <property type="match status" value="2"/>
</dbReference>
<dbReference type="RefSeq" id="WP_113852908.1">
    <property type="nucleotide sequence ID" value="NZ_PDCH01000002.1"/>
</dbReference>
<organism evidence="4 5">
    <name type="scientific">Bifidobacterium xylocopae</name>
    <dbReference type="NCBI Taxonomy" id="2493119"/>
    <lineage>
        <taxon>Bacteria</taxon>
        <taxon>Bacillati</taxon>
        <taxon>Actinomycetota</taxon>
        <taxon>Actinomycetes</taxon>
        <taxon>Bifidobacteriales</taxon>
        <taxon>Bifidobacteriaceae</taxon>
        <taxon>Bifidobacterium</taxon>
    </lineage>
</organism>
<evidence type="ECO:0000256" key="1">
    <source>
        <dbReference type="ARBA" id="ARBA00006096"/>
    </source>
</evidence>
<evidence type="ECO:0000256" key="2">
    <source>
        <dbReference type="ARBA" id="ARBA00022801"/>
    </source>
</evidence>
<comment type="similarity">
    <text evidence="1">Belongs to the peptidase S13 family.</text>
</comment>
<dbReference type="GO" id="GO:0000270">
    <property type="term" value="P:peptidoglycan metabolic process"/>
    <property type="evidence" value="ECO:0007669"/>
    <property type="project" value="TreeGrafter"/>
</dbReference>
<sequence>MAAATVIVVFAGYLVADATDVIPGPLTLAGSAVGTGPRYRTEALAPAVVGADLESDTPVDASAAQRVIDGFAASPGVGGDYSVVIANRDGSVAAEHAQGTLRQPASTLKTLTAAAAALSLDMGSTLTTSTYLDRSAGPDPRLVLQGHGDMLLGSGDCDLSHVNGRAGLGTLAKETSQALRAGSIGKVSLAYDPGFFGPERSPQGIDENNPGGVYFTPTSTLAVDEGRMRSDADRSADPDGGGVYLSHDQDPEMRAADTFAQRLAEEGITVVGDPAVGQLPATSKPKSLASVESAPLGQLMAYMLRNSDNSLAELFGRLTAVKLGKENSPRGAVQAVQEALGREGVNLGDGARMADCSGLTPGSLVSVATLAAIQRLACDGRHGRLAPLAEGMAVVGLVGTAAGRGKGSDPNGLVRVKTGSLDQVTAMAGNVSRMGGGLLVFSVIVNNPGDMGGAVQAVNTLMSALPKL</sequence>
<dbReference type="Pfam" id="PF02113">
    <property type="entry name" value="Peptidase_S13"/>
    <property type="match status" value="2"/>
</dbReference>
<proteinExistence type="inferred from homology"/>
<feature type="compositionally biased region" description="Basic and acidic residues" evidence="3">
    <location>
        <begin position="225"/>
        <end position="237"/>
    </location>
</feature>
<name>A0A366KGJ7_9BIFI</name>
<protein>
    <submittedName>
        <fullName evidence="4">D-alanyl-D-alanine carboxypeptidase</fullName>
    </submittedName>
</protein>
<dbReference type="EMBL" id="PDCH01000002">
    <property type="protein sequence ID" value="RBP99811.1"/>
    <property type="molecule type" value="Genomic_DNA"/>
</dbReference>